<dbReference type="PANTHER" id="PTHR11705:SF143">
    <property type="entry name" value="SLL0236 PROTEIN"/>
    <property type="match status" value="1"/>
</dbReference>
<keyword evidence="4" id="KW-0378">Hydrolase</keyword>
<evidence type="ECO:0000313" key="8">
    <source>
        <dbReference type="EMBL" id="SUZ53445.1"/>
    </source>
</evidence>
<comment type="similarity">
    <text evidence="2">Belongs to the peptidase M14 family.</text>
</comment>
<evidence type="ECO:0000256" key="1">
    <source>
        <dbReference type="ARBA" id="ARBA00001947"/>
    </source>
</evidence>
<organism evidence="8">
    <name type="scientific">marine metagenome</name>
    <dbReference type="NCBI Taxonomy" id="408172"/>
    <lineage>
        <taxon>unclassified sequences</taxon>
        <taxon>metagenomes</taxon>
        <taxon>ecological metagenomes</taxon>
    </lineage>
</organism>
<evidence type="ECO:0000259" key="7">
    <source>
        <dbReference type="Pfam" id="PF00246"/>
    </source>
</evidence>
<reference evidence="8" key="1">
    <citation type="submission" date="2018-05" db="EMBL/GenBank/DDBJ databases">
        <authorList>
            <person name="Lanie J.A."/>
            <person name="Ng W.-L."/>
            <person name="Kazmierczak K.M."/>
            <person name="Andrzejewski T.M."/>
            <person name="Davidsen T.M."/>
            <person name="Wayne K.J."/>
            <person name="Tettelin H."/>
            <person name="Glass J.I."/>
            <person name="Rusch D."/>
            <person name="Podicherti R."/>
            <person name="Tsui H.-C.T."/>
            <person name="Winkler M.E."/>
        </authorList>
    </citation>
    <scope>NUCLEOTIDE SEQUENCE</scope>
</reference>
<gene>
    <name evidence="8" type="ORF">METZ01_LOCUS6299</name>
</gene>
<evidence type="ECO:0000256" key="2">
    <source>
        <dbReference type="ARBA" id="ARBA00005988"/>
    </source>
</evidence>
<keyword evidence="6" id="KW-0482">Metalloprotease</keyword>
<comment type="cofactor">
    <cofactor evidence="1">
        <name>Zn(2+)</name>
        <dbReference type="ChEBI" id="CHEBI:29105"/>
    </cofactor>
</comment>
<dbReference type="InterPro" id="IPR000834">
    <property type="entry name" value="Peptidase_M14"/>
</dbReference>
<dbReference type="GO" id="GO:0008270">
    <property type="term" value="F:zinc ion binding"/>
    <property type="evidence" value="ECO:0007669"/>
    <property type="project" value="InterPro"/>
</dbReference>
<dbReference type="Pfam" id="PF00246">
    <property type="entry name" value="Peptidase_M14"/>
    <property type="match status" value="1"/>
</dbReference>
<dbReference type="SUPFAM" id="SSF52317">
    <property type="entry name" value="Class I glutamine amidotransferase-like"/>
    <property type="match status" value="1"/>
</dbReference>
<protein>
    <recommendedName>
        <fullName evidence="7">Peptidase M14 domain-containing protein</fullName>
    </recommendedName>
</protein>
<evidence type="ECO:0000256" key="6">
    <source>
        <dbReference type="ARBA" id="ARBA00023049"/>
    </source>
</evidence>
<feature type="domain" description="Peptidase M14" evidence="7">
    <location>
        <begin position="63"/>
        <end position="238"/>
    </location>
</feature>
<dbReference type="CDD" id="cd06240">
    <property type="entry name" value="M14-like"/>
    <property type="match status" value="1"/>
</dbReference>
<dbReference type="PANTHER" id="PTHR11705">
    <property type="entry name" value="PROTEASE FAMILY M14 CARBOXYPEPTIDASE A,B"/>
    <property type="match status" value="1"/>
</dbReference>
<evidence type="ECO:0000256" key="5">
    <source>
        <dbReference type="ARBA" id="ARBA00022833"/>
    </source>
</evidence>
<accession>A0A381NFV4</accession>
<dbReference type="GO" id="GO:0006508">
    <property type="term" value="P:proteolysis"/>
    <property type="evidence" value="ECO:0007669"/>
    <property type="project" value="UniProtKB-KW"/>
</dbReference>
<evidence type="ECO:0000256" key="4">
    <source>
        <dbReference type="ARBA" id="ARBA00022801"/>
    </source>
</evidence>
<dbReference type="GO" id="GO:0005615">
    <property type="term" value="C:extracellular space"/>
    <property type="evidence" value="ECO:0007669"/>
    <property type="project" value="TreeGrafter"/>
</dbReference>
<keyword evidence="5" id="KW-0862">Zinc</keyword>
<evidence type="ECO:0000256" key="3">
    <source>
        <dbReference type="ARBA" id="ARBA00022670"/>
    </source>
</evidence>
<dbReference type="PROSITE" id="PS51257">
    <property type="entry name" value="PROKAR_LIPOPROTEIN"/>
    <property type="match status" value="1"/>
</dbReference>
<dbReference type="GO" id="GO:0004181">
    <property type="term" value="F:metallocarboxypeptidase activity"/>
    <property type="evidence" value="ECO:0007669"/>
    <property type="project" value="InterPro"/>
</dbReference>
<dbReference type="AlphaFoldDB" id="A0A381NFV4"/>
<dbReference type="EMBL" id="UINC01000332">
    <property type="protein sequence ID" value="SUZ53445.1"/>
    <property type="molecule type" value="Genomic_DNA"/>
</dbReference>
<dbReference type="Gene3D" id="3.40.630.10">
    <property type="entry name" value="Zn peptidases"/>
    <property type="match status" value="1"/>
</dbReference>
<keyword evidence="3" id="KW-0645">Protease</keyword>
<sequence length="905" mass="100722">MKNLKKGVTRMNERTSFSVLMVALSIILAGTACTQNQATSPEEQFGFEIGTDYELINYEELHEYWIKLAGESDRMVLDTLGLTEEGRPHIQAIITSPDNHRNIDRYREISRRMAKAEGVSPSEALELAEEGKAIVWIDGGLHATEVLGAHQLTELVYRMNANSDDETLRILNDVILLATHANPDGQSLVSNWYMRHEDELERSTAGVPVLYNKYAGHDNNRDFYMAALAESQNMNTSAYRVWYPQILYNHHQTGPAGTVMFAPPFRDPPNHYLDPLIMTGLDQVGSAMHQRFVLEGKGGTTMRSGASYSTWWNGGLRTTPYFKNMIGLLTETIGHPTPIEIPFIPDRQMPHGDLPLPVEPGIWHFRQSIEYSQTANWAVLDYASRNSDHLLYNIWQMGTNSIERGNIDTWTTYPFEIDALAETVQRGTRDDWERALRKPEDRDPRGFIISSEQRDFLTATKFVNTLLYNGVDVHRATADFTVEGQSYPAGSYVVKTAQAFRPHVLDMFEKQEHPNDFPYPGAPPTAPYDNTGWTLAWQMGVDFDRISEGFDGPFEVIDEIISTPPMGTITGQENATGYLVDHINDAFIAVNRVLAAGGSAYWYIDDMVAEGQSFGEGAFYLEIDRASIEGLAEEKGLNFVGVANPPAGSSMELSPVRIGLWDQYGGSMPSGWTRMILEDFEFDFDVLYPPDFDNADLNEYDVLVFEDGAIPATTGGGRGGGPDPATIPEEFRGRIGQVTIDQTVPRILDYVRDGGAAVTIGTSTSLATHAGLPISNHLVENGEPLTREKYFTPGSVLDMKVEHVSPLTHGFGERANVLFSHSPTFRLSASADPQRIRTVGWYNTEDPLRSGWAWGEQYLVGGVGAIEADYGEGKLFIFGPKITFRAQPHGTFGFLFNSIYYGAAN</sequence>
<proteinExistence type="inferred from homology"/>
<name>A0A381NFV4_9ZZZZ</name>
<dbReference type="InterPro" id="IPR029062">
    <property type="entry name" value="Class_I_gatase-like"/>
</dbReference>
<dbReference type="SUPFAM" id="SSF53187">
    <property type="entry name" value="Zn-dependent exopeptidases"/>
    <property type="match status" value="1"/>
</dbReference>